<organism evidence="1 2">
    <name type="scientific">Arenibacter troitsensis</name>
    <dbReference type="NCBI Taxonomy" id="188872"/>
    <lineage>
        <taxon>Bacteria</taxon>
        <taxon>Pseudomonadati</taxon>
        <taxon>Bacteroidota</taxon>
        <taxon>Flavobacteriia</taxon>
        <taxon>Flavobacteriales</taxon>
        <taxon>Flavobacteriaceae</taxon>
        <taxon>Arenibacter</taxon>
    </lineage>
</organism>
<evidence type="ECO:0008006" key="3">
    <source>
        <dbReference type="Google" id="ProtNLM"/>
    </source>
</evidence>
<name>A0A1X7KYQ3_9FLAO</name>
<dbReference type="OrthoDB" id="5684515at2"/>
<gene>
    <name evidence="1" type="ORF">SAMN03080602_03513</name>
</gene>
<dbReference type="Proteomes" id="UP000193420">
    <property type="component" value="Unassembled WGS sequence"/>
</dbReference>
<protein>
    <recommendedName>
        <fullName evidence="3">N-acetylglutamate synthase</fullName>
    </recommendedName>
</protein>
<reference evidence="2" key="1">
    <citation type="submission" date="2017-04" db="EMBL/GenBank/DDBJ databases">
        <authorList>
            <person name="Varghese N."/>
            <person name="Submissions S."/>
        </authorList>
    </citation>
    <scope>NUCLEOTIDE SEQUENCE [LARGE SCALE GENOMIC DNA]</scope>
    <source>
        <strain evidence="2">DSM 19835</strain>
    </source>
</reference>
<dbReference type="Pfam" id="PF26421">
    <property type="entry name" value="Avidin_like"/>
    <property type="match status" value="1"/>
</dbReference>
<evidence type="ECO:0000313" key="2">
    <source>
        <dbReference type="Proteomes" id="UP000193420"/>
    </source>
</evidence>
<evidence type="ECO:0000313" key="1">
    <source>
        <dbReference type="EMBL" id="SMG46701.1"/>
    </source>
</evidence>
<dbReference type="RefSeq" id="WP_085500228.1">
    <property type="nucleotide sequence ID" value="NZ_FXAO01000008.1"/>
</dbReference>
<dbReference type="InterPro" id="IPR058595">
    <property type="entry name" value="Avidin-like"/>
</dbReference>
<accession>A0A1X7KYQ3</accession>
<dbReference type="STRING" id="188872.SAMN03080602_03513"/>
<proteinExistence type="predicted"/>
<dbReference type="AlphaFoldDB" id="A0A1X7KYQ3"/>
<keyword evidence="2" id="KW-1185">Reference proteome</keyword>
<dbReference type="EMBL" id="FXAO01000008">
    <property type="protein sequence ID" value="SMG46701.1"/>
    <property type="molecule type" value="Genomic_DNA"/>
</dbReference>
<sequence length="111" mass="12667">MNYNNKKFKTILNSNNGETSSETIFEYRQKGNILTSEYQGGQIVKGQLIGLVDKEGNIDMRYHQVNDKGELMTGVCHSRPEILSNGKIRLHENWQWTSGDRSFGTSVIEEI</sequence>